<evidence type="ECO:0000256" key="1">
    <source>
        <dbReference type="SAM" id="MobiDB-lite"/>
    </source>
</evidence>
<organism evidence="3 4">
    <name type="scientific">Engystomops pustulosus</name>
    <name type="common">Tungara frog</name>
    <name type="synonym">Physalaemus pustulosus</name>
    <dbReference type="NCBI Taxonomy" id="76066"/>
    <lineage>
        <taxon>Eukaryota</taxon>
        <taxon>Metazoa</taxon>
        <taxon>Chordata</taxon>
        <taxon>Craniata</taxon>
        <taxon>Vertebrata</taxon>
        <taxon>Euteleostomi</taxon>
        <taxon>Amphibia</taxon>
        <taxon>Batrachia</taxon>
        <taxon>Anura</taxon>
        <taxon>Neobatrachia</taxon>
        <taxon>Hyloidea</taxon>
        <taxon>Leptodactylidae</taxon>
        <taxon>Leiuperinae</taxon>
        <taxon>Engystomops</taxon>
    </lineage>
</organism>
<feature type="compositionally biased region" description="Basic residues" evidence="1">
    <location>
        <begin position="490"/>
        <end position="503"/>
    </location>
</feature>
<feature type="domain" description="C2" evidence="2">
    <location>
        <begin position="59"/>
        <end position="180"/>
    </location>
</feature>
<comment type="caution">
    <text evidence="3">The sequence shown here is derived from an EMBL/GenBank/DDBJ whole genome shotgun (WGS) entry which is preliminary data.</text>
</comment>
<dbReference type="InterPro" id="IPR000008">
    <property type="entry name" value="C2_dom"/>
</dbReference>
<protein>
    <recommendedName>
        <fullName evidence="2">C2 domain-containing protein</fullName>
    </recommendedName>
</protein>
<evidence type="ECO:0000313" key="3">
    <source>
        <dbReference type="EMBL" id="KAG8591066.1"/>
    </source>
</evidence>
<evidence type="ECO:0000313" key="4">
    <source>
        <dbReference type="Proteomes" id="UP000824782"/>
    </source>
</evidence>
<dbReference type="SUPFAM" id="SSF49562">
    <property type="entry name" value="C2 domain (Calcium/lipid-binding domain, CaLB)"/>
    <property type="match status" value="1"/>
</dbReference>
<dbReference type="EMBL" id="WNYA01000002">
    <property type="protein sequence ID" value="KAG8591066.1"/>
    <property type="molecule type" value="Genomic_DNA"/>
</dbReference>
<dbReference type="InterPro" id="IPR035892">
    <property type="entry name" value="C2_domain_sf"/>
</dbReference>
<dbReference type="InterPro" id="IPR039934">
    <property type="entry name" value="C2CD2/C2CD2L"/>
</dbReference>
<dbReference type="AlphaFoldDB" id="A0AAV7D2J6"/>
<name>A0AAV7D2J6_ENGPU</name>
<gene>
    <name evidence="3" type="ORF">GDO81_007046</name>
</gene>
<evidence type="ECO:0000259" key="2">
    <source>
        <dbReference type="PROSITE" id="PS50004"/>
    </source>
</evidence>
<sequence>MGNFCDLDLQVQPKTKLEMPGANAIKETLEDILKNLMGCVRPQVDLSSTPTDVKEYQNIPGVHSPLICPPKPPRVHELKLQVRNIKAVLNGEVNTSEMVVCYVQLNDPVQRFTTAAIQQSVSPSWEDEFVFELNAKSQELQLEICESGKPEEALFLDPPLASATVPLDLFRKNPSGRQNYSLTPTCSLSGSISAQFLFVEPNELKSWSVPVPAKKVEKDRTVMPCGTVVTTVTSVTSKPRMEGKSPAAGCSDKASDSPSSTPPKIKVIERDFSVQAIPSQTGVVSKALSSSDTELLMLNGSDPVAEVAIRQLRESSRQSLKSPRKKSTIIISGISKTVLTQDDEASLMLNYAASMDSTIENNSAFTFDDIAASDKGLLLASTTTTVPAMGSDDYLHDAWEQGSQSGEWNGNGLDPDSELVSVSNLSMSETGSIRKSKGGLLHKGAKLFFRRRHQQKDPSMSQSHNDLSYLENHRTTEHRKKGATLSRLLGKNKKFLPRNKHKNKPESENE</sequence>
<dbReference type="PANTHER" id="PTHR21119:SF7">
    <property type="entry name" value="C2 DOMAIN-CONTAINING PROTEIN 2"/>
    <property type="match status" value="1"/>
</dbReference>
<proteinExistence type="predicted"/>
<feature type="region of interest" description="Disordered" evidence="1">
    <location>
        <begin position="236"/>
        <end position="262"/>
    </location>
</feature>
<dbReference type="Pfam" id="PF00168">
    <property type="entry name" value="C2"/>
    <property type="match status" value="1"/>
</dbReference>
<feature type="region of interest" description="Disordered" evidence="1">
    <location>
        <begin position="472"/>
        <end position="510"/>
    </location>
</feature>
<accession>A0AAV7D2J6</accession>
<reference evidence="3" key="1">
    <citation type="thesis" date="2020" institute="ProQuest LLC" country="789 East Eisenhower Parkway, Ann Arbor, MI, USA">
        <title>Comparative Genomics and Chromosome Evolution.</title>
        <authorList>
            <person name="Mudd A.B."/>
        </authorList>
    </citation>
    <scope>NUCLEOTIDE SEQUENCE</scope>
    <source>
        <strain evidence="3">237g6f4</strain>
        <tissue evidence="3">Blood</tissue>
    </source>
</reference>
<dbReference type="PANTHER" id="PTHR21119">
    <property type="entry name" value="C2 DOMAIN-CONTAINING PROTEIN"/>
    <property type="match status" value="1"/>
</dbReference>
<keyword evidence="4" id="KW-1185">Reference proteome</keyword>
<dbReference type="Gene3D" id="2.60.40.150">
    <property type="entry name" value="C2 domain"/>
    <property type="match status" value="1"/>
</dbReference>
<dbReference type="Proteomes" id="UP000824782">
    <property type="component" value="Unassembled WGS sequence"/>
</dbReference>
<dbReference type="PROSITE" id="PS50004">
    <property type="entry name" value="C2"/>
    <property type="match status" value="1"/>
</dbReference>